<evidence type="ECO:0000313" key="3">
    <source>
        <dbReference type="EMBL" id="RZU02910.1"/>
    </source>
</evidence>
<proteinExistence type="predicted"/>
<comment type="caution">
    <text evidence="3">The sequence shown here is derived from an EMBL/GenBank/DDBJ whole genome shotgun (WGS) entry which is preliminary data.</text>
</comment>
<feature type="chain" id="PRO_5020920823" evidence="1">
    <location>
        <begin position="20"/>
        <end position="110"/>
    </location>
</feature>
<organism evidence="3 4">
    <name type="scientific">Rivibacter subsaxonicus</name>
    <dbReference type="NCBI Taxonomy" id="457575"/>
    <lineage>
        <taxon>Bacteria</taxon>
        <taxon>Pseudomonadati</taxon>
        <taxon>Pseudomonadota</taxon>
        <taxon>Betaproteobacteria</taxon>
        <taxon>Burkholderiales</taxon>
        <taxon>Rivibacter</taxon>
    </lineage>
</organism>
<dbReference type="AlphaFoldDB" id="A0A4Q7W1A9"/>
<evidence type="ECO:0000256" key="1">
    <source>
        <dbReference type="SAM" id="SignalP"/>
    </source>
</evidence>
<feature type="signal peptide" evidence="1">
    <location>
        <begin position="1"/>
        <end position="19"/>
    </location>
</feature>
<dbReference type="EMBL" id="SHKP01000004">
    <property type="protein sequence ID" value="RZU02910.1"/>
    <property type="molecule type" value="Genomic_DNA"/>
</dbReference>
<evidence type="ECO:0000313" key="4">
    <source>
        <dbReference type="Proteomes" id="UP000293671"/>
    </source>
</evidence>
<dbReference type="OrthoDB" id="5461251at2"/>
<protein>
    <submittedName>
        <fullName evidence="3">EF hand domain-containing protein</fullName>
    </submittedName>
</protein>
<dbReference type="InterPro" id="IPR002048">
    <property type="entry name" value="EF_hand_dom"/>
</dbReference>
<gene>
    <name evidence="3" type="ORF">EV670_0941</name>
</gene>
<name>A0A4Q7W1A9_9BURK</name>
<dbReference type="RefSeq" id="WP_130430626.1">
    <property type="nucleotide sequence ID" value="NZ_SHKP01000004.1"/>
</dbReference>
<dbReference type="GO" id="GO:0005509">
    <property type="term" value="F:calcium ion binding"/>
    <property type="evidence" value="ECO:0007669"/>
    <property type="project" value="InterPro"/>
</dbReference>
<sequence length="110" mass="11689">MQRLTLVLAALAVSAPVLAQDTSTTRPARRDRAEMAAKFAERFRAADKDGDGALTRAEAEVGMPRLARHFDEIDSTRTGRITQQQVGAFMAAHAGQRGTRPGPAASGPTS</sequence>
<dbReference type="PROSITE" id="PS50222">
    <property type="entry name" value="EF_HAND_2"/>
    <property type="match status" value="1"/>
</dbReference>
<keyword evidence="4" id="KW-1185">Reference proteome</keyword>
<keyword evidence="1" id="KW-0732">Signal</keyword>
<dbReference type="InterPro" id="IPR011992">
    <property type="entry name" value="EF-hand-dom_pair"/>
</dbReference>
<evidence type="ECO:0000259" key="2">
    <source>
        <dbReference type="PROSITE" id="PS50222"/>
    </source>
</evidence>
<dbReference type="Proteomes" id="UP000293671">
    <property type="component" value="Unassembled WGS sequence"/>
</dbReference>
<reference evidence="3 4" key="1">
    <citation type="submission" date="2019-02" db="EMBL/GenBank/DDBJ databases">
        <title>Genomic Encyclopedia of Type Strains, Phase IV (KMG-IV): sequencing the most valuable type-strain genomes for metagenomic binning, comparative biology and taxonomic classification.</title>
        <authorList>
            <person name="Goeker M."/>
        </authorList>
    </citation>
    <scope>NUCLEOTIDE SEQUENCE [LARGE SCALE GENOMIC DNA]</scope>
    <source>
        <strain evidence="3 4">DSM 19570</strain>
    </source>
</reference>
<dbReference type="SUPFAM" id="SSF47473">
    <property type="entry name" value="EF-hand"/>
    <property type="match status" value="1"/>
</dbReference>
<accession>A0A4Q7W1A9</accession>
<feature type="domain" description="EF-hand" evidence="2">
    <location>
        <begin position="34"/>
        <end position="69"/>
    </location>
</feature>
<dbReference type="Gene3D" id="1.10.238.10">
    <property type="entry name" value="EF-hand"/>
    <property type="match status" value="1"/>
</dbReference>